<keyword evidence="3" id="KW-1185">Reference proteome</keyword>
<dbReference type="OrthoDB" id="10509643at2759"/>
<organism evidence="1">
    <name type="scientific">Sarcoptes scabiei</name>
    <name type="common">Itch mite</name>
    <name type="synonym">Acarus scabiei</name>
    <dbReference type="NCBI Taxonomy" id="52283"/>
    <lineage>
        <taxon>Eukaryota</taxon>
        <taxon>Metazoa</taxon>
        <taxon>Ecdysozoa</taxon>
        <taxon>Arthropoda</taxon>
        <taxon>Chelicerata</taxon>
        <taxon>Arachnida</taxon>
        <taxon>Acari</taxon>
        <taxon>Acariformes</taxon>
        <taxon>Sarcoptiformes</taxon>
        <taxon>Astigmata</taxon>
        <taxon>Psoroptidia</taxon>
        <taxon>Sarcoptoidea</taxon>
        <taxon>Sarcoptidae</taxon>
        <taxon>Sarcoptinae</taxon>
        <taxon>Sarcoptes</taxon>
    </lineage>
</organism>
<evidence type="ECO:0000313" key="1">
    <source>
        <dbReference type="EMBL" id="KAF7493935.1"/>
    </source>
</evidence>
<reference evidence="1" key="2">
    <citation type="submission" date="2020-01" db="EMBL/GenBank/DDBJ databases">
        <authorList>
            <person name="Korhonen P.K.K."/>
            <person name="Guangxu M.G."/>
            <person name="Wang T.W."/>
            <person name="Stroehlein A.J.S."/>
            <person name="Young N.D."/>
            <person name="Ang C.-S.A."/>
            <person name="Fernando D.W.F."/>
            <person name="Lu H.L."/>
            <person name="Taylor S.T."/>
            <person name="Ehtesham M.E.M."/>
            <person name="Najaraj S.H.N."/>
            <person name="Harsha G.H.G."/>
            <person name="Madugundu A.M."/>
            <person name="Renuse S.R."/>
            <person name="Holt D.H."/>
            <person name="Pandey A.P."/>
            <person name="Papenfuss A.P."/>
            <person name="Gasser R.B.G."/>
            <person name="Fischer K.F."/>
        </authorList>
    </citation>
    <scope>NUCLEOTIDE SEQUENCE</scope>
    <source>
        <strain evidence="1">SSS_KF_BRIS2020</strain>
    </source>
</reference>
<dbReference type="Proteomes" id="UP000070412">
    <property type="component" value="Unassembled WGS sequence"/>
</dbReference>
<evidence type="ECO:0000313" key="3">
    <source>
        <dbReference type="Proteomes" id="UP000070412"/>
    </source>
</evidence>
<sequence>MEPETTLKMSENETFKKSSLSIVYDPEKENLHFDECDINLYINHSQLIALNKVIIIRHFERKFPYRNLHQDRYEYLHYVFKEFFNRTQNTEKFWKPNRTSLLALFHSHKLFSKYEPRSVDSHPIYAVFFEVDSIDDQNYSIQIGFRRITGQSFLINTLDLFCRPVLEQNIRRCVVIETKKDSMGEKDEHLIMRASVMNINHTTKRISQRMFLIAKHGWLAVFLKNHHETFLLLEDEYLIVSDSLKSFQIFYERILDTNQANDRSDSYYRRTALNQDQFSNSGMIVNRGVFQNEFKTNSFTLNGFGNAIINLNYFQQLLTASDRK</sequence>
<name>A0A834VFP7_SARSC</name>
<dbReference type="EnsemblMetazoa" id="SSS_7224s_mrna">
    <property type="protein sequence ID" value="KAF7493935.1"/>
    <property type="gene ID" value="SSS_7224"/>
</dbReference>
<dbReference type="AlphaFoldDB" id="A0A834VFP7"/>
<protein>
    <submittedName>
        <fullName evidence="1 2">Uncharacterized protein</fullName>
    </submittedName>
</protein>
<evidence type="ECO:0000313" key="2">
    <source>
        <dbReference type="EnsemblMetazoa" id="KAF7493935.1"/>
    </source>
</evidence>
<accession>A0A834VFP7</accession>
<reference evidence="2" key="3">
    <citation type="submission" date="2022-06" db="UniProtKB">
        <authorList>
            <consortium name="EnsemblMetazoa"/>
        </authorList>
    </citation>
    <scope>IDENTIFICATION</scope>
</reference>
<dbReference type="EMBL" id="WVUK01000054">
    <property type="protein sequence ID" value="KAF7493935.1"/>
    <property type="molecule type" value="Genomic_DNA"/>
</dbReference>
<reference evidence="3" key="1">
    <citation type="journal article" date="2020" name="PLoS Negl. Trop. Dis.">
        <title>High-quality nuclear genome for Sarcoptes scabiei-A critical resource for a neglected parasite.</title>
        <authorList>
            <person name="Korhonen P.K."/>
            <person name="Gasser R.B."/>
            <person name="Ma G."/>
            <person name="Wang T."/>
            <person name="Stroehlein A.J."/>
            <person name="Young N.D."/>
            <person name="Ang C.S."/>
            <person name="Fernando D.D."/>
            <person name="Lu H.C."/>
            <person name="Taylor S."/>
            <person name="Reynolds S.L."/>
            <person name="Mofiz E."/>
            <person name="Najaraj S.H."/>
            <person name="Gowda H."/>
            <person name="Madugundu A."/>
            <person name="Renuse S."/>
            <person name="Holt D."/>
            <person name="Pandey A."/>
            <person name="Papenfuss A.T."/>
            <person name="Fischer K."/>
        </authorList>
    </citation>
    <scope>NUCLEOTIDE SEQUENCE [LARGE SCALE GENOMIC DNA]</scope>
</reference>
<proteinExistence type="predicted"/>
<gene>
    <name evidence="1" type="ORF">SSS_7224</name>
</gene>